<dbReference type="EMBL" id="SSTE01001190">
    <property type="protein sequence ID" value="KAA0065829.1"/>
    <property type="molecule type" value="Genomic_DNA"/>
</dbReference>
<gene>
    <name evidence="3" type="ORF">E5676_scaffold546G002300</name>
    <name evidence="2" type="ORF">E6C27_scaffold37G001370</name>
</gene>
<evidence type="ECO:0000313" key="4">
    <source>
        <dbReference type="Proteomes" id="UP000321393"/>
    </source>
</evidence>
<evidence type="ECO:0000313" key="5">
    <source>
        <dbReference type="Proteomes" id="UP000321947"/>
    </source>
</evidence>
<dbReference type="EMBL" id="SSTD01019467">
    <property type="protein sequence ID" value="TYJ96567.1"/>
    <property type="molecule type" value="Genomic_DNA"/>
</dbReference>
<feature type="region of interest" description="Disordered" evidence="1">
    <location>
        <begin position="81"/>
        <end position="103"/>
    </location>
</feature>
<feature type="region of interest" description="Disordered" evidence="1">
    <location>
        <begin position="123"/>
        <end position="150"/>
    </location>
</feature>
<dbReference type="OrthoDB" id="418237at2759"/>
<evidence type="ECO:0000313" key="3">
    <source>
        <dbReference type="EMBL" id="TYJ96567.1"/>
    </source>
</evidence>
<dbReference type="Proteomes" id="UP000321393">
    <property type="component" value="Unassembled WGS sequence"/>
</dbReference>
<evidence type="ECO:0000313" key="2">
    <source>
        <dbReference type="EMBL" id="KAA0065829.1"/>
    </source>
</evidence>
<reference evidence="4 5" key="1">
    <citation type="submission" date="2019-08" db="EMBL/GenBank/DDBJ databases">
        <title>Draft genome sequences of two oriental melons (Cucumis melo L. var makuwa).</title>
        <authorList>
            <person name="Kwon S.-Y."/>
        </authorList>
    </citation>
    <scope>NUCLEOTIDE SEQUENCE [LARGE SCALE GENOMIC DNA]</scope>
    <source>
        <strain evidence="5">cv. Chang Bougi</strain>
        <strain evidence="4">cv. SW 3</strain>
        <tissue evidence="2">Leaf</tissue>
    </source>
</reference>
<evidence type="ECO:0000256" key="1">
    <source>
        <dbReference type="SAM" id="MobiDB-lite"/>
    </source>
</evidence>
<sequence>MIGSLLYLTASRPDIAYAFGICARFQSDPHTSHLEATKRILKYVHRTSKTPLEDVSFLEIILYHGSLGAIFHEPVPKNVDSRDPATFAEHAPSAPKTHMSDMDFDDLDDVPLARLIKKSSVPDIAPERPIDPHVSVHSQESSSTEGVFVPTPSLQHTSNVKLGLSLYSFSVMFPVLNTISSGPNNDPASALADESTTSEKRIDVHNYEDELESANLDDHTGEIPVDADNNPTAPTETHAFPEESRPANKKLQQNRRNITTKTG</sequence>
<feature type="region of interest" description="Disordered" evidence="1">
    <location>
        <begin position="212"/>
        <end position="263"/>
    </location>
</feature>
<dbReference type="PANTHER" id="PTHR11439">
    <property type="entry name" value="GAG-POL-RELATED RETROTRANSPOSON"/>
    <property type="match status" value="1"/>
</dbReference>
<dbReference type="PANTHER" id="PTHR11439:SF486">
    <property type="entry name" value="RLK (RECEPTOR-LIKE KINASE) PROTEIN, PUTATIVE-RELATED"/>
    <property type="match status" value="1"/>
</dbReference>
<feature type="compositionally biased region" description="Polar residues" evidence="1">
    <location>
        <begin position="250"/>
        <end position="263"/>
    </location>
</feature>
<comment type="caution">
    <text evidence="2">The sequence shown here is derived from an EMBL/GenBank/DDBJ whole genome shotgun (WGS) entry which is preliminary data.</text>
</comment>
<dbReference type="AlphaFoldDB" id="A0A5A7VKC8"/>
<dbReference type="Proteomes" id="UP000321947">
    <property type="component" value="Unassembled WGS sequence"/>
</dbReference>
<name>A0A5A7VKC8_CUCMM</name>
<feature type="compositionally biased region" description="Polar residues" evidence="1">
    <location>
        <begin position="136"/>
        <end position="145"/>
    </location>
</feature>
<protein>
    <submittedName>
        <fullName evidence="2">Envelope-like protein</fullName>
    </submittedName>
</protein>
<accession>A0A5A7VKC8</accession>
<organism evidence="2 4">
    <name type="scientific">Cucumis melo var. makuwa</name>
    <name type="common">Oriental melon</name>
    <dbReference type="NCBI Taxonomy" id="1194695"/>
    <lineage>
        <taxon>Eukaryota</taxon>
        <taxon>Viridiplantae</taxon>
        <taxon>Streptophyta</taxon>
        <taxon>Embryophyta</taxon>
        <taxon>Tracheophyta</taxon>
        <taxon>Spermatophyta</taxon>
        <taxon>Magnoliopsida</taxon>
        <taxon>eudicotyledons</taxon>
        <taxon>Gunneridae</taxon>
        <taxon>Pentapetalae</taxon>
        <taxon>rosids</taxon>
        <taxon>fabids</taxon>
        <taxon>Cucurbitales</taxon>
        <taxon>Cucurbitaceae</taxon>
        <taxon>Benincaseae</taxon>
        <taxon>Cucumis</taxon>
    </lineage>
</organism>
<proteinExistence type="predicted"/>